<feature type="compositionally biased region" description="Polar residues" evidence="1">
    <location>
        <begin position="84"/>
        <end position="93"/>
    </location>
</feature>
<feature type="transmembrane region" description="Helical" evidence="2">
    <location>
        <begin position="162"/>
        <end position="182"/>
    </location>
</feature>
<dbReference type="PANTHER" id="PTHR34980:SF2">
    <property type="entry name" value="INNER MEMBRANE PROTEIN YHAH-RELATED"/>
    <property type="match status" value="1"/>
</dbReference>
<feature type="transmembrane region" description="Helical" evidence="2">
    <location>
        <begin position="266"/>
        <end position="289"/>
    </location>
</feature>
<organism evidence="3 4">
    <name type="scientific">Bifidobacterium colobi</name>
    <dbReference type="NCBI Taxonomy" id="2809026"/>
    <lineage>
        <taxon>Bacteria</taxon>
        <taxon>Bacillati</taxon>
        <taxon>Actinomycetota</taxon>
        <taxon>Actinomycetes</taxon>
        <taxon>Bifidobacteriales</taxon>
        <taxon>Bifidobacteriaceae</taxon>
        <taxon>Bifidobacterium</taxon>
    </lineage>
</organism>
<evidence type="ECO:0000313" key="3">
    <source>
        <dbReference type="EMBL" id="MBT1174186.1"/>
    </source>
</evidence>
<dbReference type="Proteomes" id="UP000711736">
    <property type="component" value="Unassembled WGS sequence"/>
</dbReference>
<feature type="compositionally biased region" description="Pro residues" evidence="1">
    <location>
        <begin position="361"/>
        <end position="370"/>
    </location>
</feature>
<keyword evidence="2" id="KW-0472">Membrane</keyword>
<dbReference type="RefSeq" id="WP_214375447.1">
    <property type="nucleotide sequence ID" value="NZ_JAFEJU010000001.1"/>
</dbReference>
<feature type="transmembrane region" description="Helical" evidence="2">
    <location>
        <begin position="218"/>
        <end position="246"/>
    </location>
</feature>
<dbReference type="EMBL" id="JAFEJU010000001">
    <property type="protein sequence ID" value="MBT1174186.1"/>
    <property type="molecule type" value="Genomic_DNA"/>
</dbReference>
<evidence type="ECO:0000256" key="1">
    <source>
        <dbReference type="SAM" id="MobiDB-lite"/>
    </source>
</evidence>
<protein>
    <submittedName>
        <fullName evidence="3">DUF805 domain-containing protein</fullName>
    </submittedName>
</protein>
<feature type="compositionally biased region" description="Polar residues" evidence="1">
    <location>
        <begin position="387"/>
        <end position="407"/>
    </location>
</feature>
<feature type="region of interest" description="Disordered" evidence="1">
    <location>
        <begin position="332"/>
        <end position="407"/>
    </location>
</feature>
<feature type="compositionally biased region" description="Polar residues" evidence="1">
    <location>
        <begin position="14"/>
        <end position="30"/>
    </location>
</feature>
<name>A0ABS5UT21_9BIFI</name>
<dbReference type="InterPro" id="IPR008523">
    <property type="entry name" value="DUF805"/>
</dbReference>
<keyword evidence="4" id="KW-1185">Reference proteome</keyword>
<feature type="transmembrane region" description="Helical" evidence="2">
    <location>
        <begin position="188"/>
        <end position="206"/>
    </location>
</feature>
<gene>
    <name evidence="3" type="ORF">JS530_01435</name>
</gene>
<evidence type="ECO:0000256" key="2">
    <source>
        <dbReference type="SAM" id="Phobius"/>
    </source>
</evidence>
<keyword evidence="2" id="KW-0812">Transmembrane</keyword>
<dbReference type="Pfam" id="PF05656">
    <property type="entry name" value="DUF805"/>
    <property type="match status" value="1"/>
</dbReference>
<reference evidence="3 4" key="1">
    <citation type="journal article" date="2021" name="Environ. Microbiol.">
        <title>Genetic insights into the dark matter of the mammalian gut microbiota through targeted genome reconstruction.</title>
        <authorList>
            <person name="Lugli G.A."/>
            <person name="Alessandri G."/>
            <person name="Milani C."/>
            <person name="Viappiani A."/>
            <person name="Fontana F."/>
            <person name="Tarracchini C."/>
            <person name="Mancabelli L."/>
            <person name="Argentini C."/>
            <person name="Ruiz L."/>
            <person name="Margolles A."/>
            <person name="van Sinderen D."/>
            <person name="Turroni F."/>
            <person name="Ventura M."/>
        </authorList>
    </citation>
    <scope>NUCLEOTIDE SEQUENCE [LARGE SCALE GENOMIC DNA]</scope>
    <source>
        <strain evidence="3 4">LC6</strain>
    </source>
</reference>
<comment type="caution">
    <text evidence="3">The sequence shown here is derived from an EMBL/GenBank/DDBJ whole genome shotgun (WGS) entry which is preliminary data.</text>
</comment>
<dbReference type="PANTHER" id="PTHR34980">
    <property type="entry name" value="INNER MEMBRANE PROTEIN-RELATED-RELATED"/>
    <property type="match status" value="1"/>
</dbReference>
<evidence type="ECO:0000313" key="4">
    <source>
        <dbReference type="Proteomes" id="UP000711736"/>
    </source>
</evidence>
<proteinExistence type="predicted"/>
<feature type="compositionally biased region" description="Low complexity" evidence="1">
    <location>
        <begin position="39"/>
        <end position="83"/>
    </location>
</feature>
<keyword evidence="2" id="KW-1133">Transmembrane helix</keyword>
<sequence length="407" mass="42667">MTDPNNAPLPQVPTPGNTNGSIPQPQQNPYGASAPTPQPQYGQPSYGQPSYGQPSYEQPQYEQYGNPASQQAPAYGQPAQPSYEQPQYGQPNASAPYGGDQYGAPYATPQSAPVYSTSTPAPGVTAEVPLDQPYYGCPFPQAFLRFWKKYVVFSGRASRSEYWWWILAQLGITFVLDLLANITDDKLAFLGAIWSLAIFIPGLALAARRLHDINKPAWWLGVYYGAFVVGIILIVAGGAGAIFGGIGSLAYGDSSSRGFGAMTGGSIGLLIIGFLLILAAAITFIVFMAMPSKPEGARFDKNAIAGGYTPAPGDPAAAAPYGNPYDQQYAAPAAPAAPSVPVPPAPGFNGTVPTPDYGAPAPQPQAPQPQTPSYGQAPAPAIPEPTNPTYGSNSYGSSDGQKPWQGQ</sequence>
<feature type="region of interest" description="Disordered" evidence="1">
    <location>
        <begin position="1"/>
        <end position="103"/>
    </location>
</feature>
<accession>A0ABS5UT21</accession>